<accession>A0A1H8RHD6</accession>
<keyword evidence="6 8" id="KW-1133">Transmembrane helix</keyword>
<evidence type="ECO:0000313" key="10">
    <source>
        <dbReference type="EMBL" id="SEO65949.1"/>
    </source>
</evidence>
<feature type="transmembrane region" description="Helical" evidence="8">
    <location>
        <begin position="43"/>
        <end position="66"/>
    </location>
</feature>
<evidence type="ECO:0000256" key="5">
    <source>
        <dbReference type="ARBA" id="ARBA00022692"/>
    </source>
</evidence>
<feature type="transmembrane region" description="Helical" evidence="8">
    <location>
        <begin position="176"/>
        <end position="199"/>
    </location>
</feature>
<evidence type="ECO:0000256" key="2">
    <source>
        <dbReference type="ARBA" id="ARBA00007069"/>
    </source>
</evidence>
<keyword evidence="3 8" id="KW-0813">Transport</keyword>
<dbReference type="Gene3D" id="1.10.3720.10">
    <property type="entry name" value="MetI-like"/>
    <property type="match status" value="1"/>
</dbReference>
<feature type="transmembrane region" description="Helical" evidence="8">
    <location>
        <begin position="220"/>
        <end position="245"/>
    </location>
</feature>
<dbReference type="STRING" id="406100.SAMN04488052_10234"/>
<gene>
    <name evidence="10" type="ORF">SAMN04488052_10234</name>
</gene>
<keyword evidence="7 8" id="KW-0472">Membrane</keyword>
<organism evidence="10 11">
    <name type="scientific">Aquisalimonas asiatica</name>
    <dbReference type="NCBI Taxonomy" id="406100"/>
    <lineage>
        <taxon>Bacteria</taxon>
        <taxon>Pseudomonadati</taxon>
        <taxon>Pseudomonadota</taxon>
        <taxon>Gammaproteobacteria</taxon>
        <taxon>Chromatiales</taxon>
        <taxon>Ectothiorhodospiraceae</taxon>
        <taxon>Aquisalimonas</taxon>
    </lineage>
</organism>
<protein>
    <submittedName>
        <fullName evidence="10">Spermidine/putrescine transport system permease protein</fullName>
    </submittedName>
</protein>
<reference evidence="10 11" key="1">
    <citation type="submission" date="2016-10" db="EMBL/GenBank/DDBJ databases">
        <authorList>
            <person name="de Groot N.N."/>
        </authorList>
    </citation>
    <scope>NUCLEOTIDE SEQUENCE [LARGE SCALE GENOMIC DNA]</scope>
    <source>
        <strain evidence="10 11">CGMCC 1.6291</strain>
    </source>
</reference>
<evidence type="ECO:0000259" key="9">
    <source>
        <dbReference type="PROSITE" id="PS50928"/>
    </source>
</evidence>
<feature type="transmembrane region" description="Helical" evidence="8">
    <location>
        <begin position="91"/>
        <end position="115"/>
    </location>
</feature>
<evidence type="ECO:0000256" key="1">
    <source>
        <dbReference type="ARBA" id="ARBA00004651"/>
    </source>
</evidence>
<evidence type="ECO:0000256" key="4">
    <source>
        <dbReference type="ARBA" id="ARBA00022475"/>
    </source>
</evidence>
<dbReference type="AlphaFoldDB" id="A0A1H8RHD6"/>
<dbReference type="EMBL" id="FOEG01000002">
    <property type="protein sequence ID" value="SEO65949.1"/>
    <property type="molecule type" value="Genomic_DNA"/>
</dbReference>
<dbReference type="SUPFAM" id="SSF161098">
    <property type="entry name" value="MetI-like"/>
    <property type="match status" value="1"/>
</dbReference>
<name>A0A1H8RHD6_9GAMM</name>
<feature type="transmembrane region" description="Helical" evidence="8">
    <location>
        <begin position="279"/>
        <end position="302"/>
    </location>
</feature>
<proteinExistence type="inferred from homology"/>
<dbReference type="GO" id="GO:0055085">
    <property type="term" value="P:transmembrane transport"/>
    <property type="evidence" value="ECO:0007669"/>
    <property type="project" value="InterPro"/>
</dbReference>
<dbReference type="GO" id="GO:0005886">
    <property type="term" value="C:plasma membrane"/>
    <property type="evidence" value="ECO:0007669"/>
    <property type="project" value="UniProtKB-SubCell"/>
</dbReference>
<comment type="similarity">
    <text evidence="2">Belongs to the binding-protein-dependent transport system permease family. CysTW subfamily.</text>
</comment>
<sequence length="309" mass="34196">MNRTTVAKSARLLRLIEALGAHRSPTLRFRQARFAIAWGLPPVAWQAAFFVGPLLLLVWISFWSVVNFRLTPDFVLDNWRHLLGSGSFINAYAYSFKMAVLTAVTVGAVAIPAAYTIAFKTSPRLRLTLLLLLIVPFFTSYPVRIYSWQSLLSPNGFINSMLDLVALGPYLFLNNWIGTLVGLVTLTMPLVVIIQTLAFSAVDRSYVEAAHNLGCGRIKTFFTVLLPLARTGLILSVTLAFVLAFGDFISPTFLGGSRPPTLSILLTDQVQSGNHWPRAAVVAVIMFVTLITVVLSMLAFAYRNKWRSV</sequence>
<dbReference type="PANTHER" id="PTHR42929">
    <property type="entry name" value="INNER MEMBRANE ABC TRANSPORTER PERMEASE PROTEIN YDCU-RELATED-RELATED"/>
    <property type="match status" value="1"/>
</dbReference>
<keyword evidence="11" id="KW-1185">Reference proteome</keyword>
<feature type="domain" description="ABC transmembrane type-1" evidence="9">
    <location>
        <begin position="92"/>
        <end position="299"/>
    </location>
</feature>
<dbReference type="InterPro" id="IPR000515">
    <property type="entry name" value="MetI-like"/>
</dbReference>
<dbReference type="PROSITE" id="PS50928">
    <property type="entry name" value="ABC_TM1"/>
    <property type="match status" value="1"/>
</dbReference>
<feature type="transmembrane region" description="Helical" evidence="8">
    <location>
        <begin position="127"/>
        <end position="147"/>
    </location>
</feature>
<dbReference type="Proteomes" id="UP000199657">
    <property type="component" value="Unassembled WGS sequence"/>
</dbReference>
<evidence type="ECO:0000256" key="3">
    <source>
        <dbReference type="ARBA" id="ARBA00022448"/>
    </source>
</evidence>
<evidence type="ECO:0000256" key="8">
    <source>
        <dbReference type="RuleBase" id="RU363032"/>
    </source>
</evidence>
<dbReference type="InterPro" id="IPR035906">
    <property type="entry name" value="MetI-like_sf"/>
</dbReference>
<evidence type="ECO:0000256" key="7">
    <source>
        <dbReference type="ARBA" id="ARBA00023136"/>
    </source>
</evidence>
<keyword evidence="5 8" id="KW-0812">Transmembrane</keyword>
<dbReference type="RefSeq" id="WP_171909814.1">
    <property type="nucleotide sequence ID" value="NZ_FOEG01000002.1"/>
</dbReference>
<comment type="subcellular location">
    <subcellularLocation>
        <location evidence="1 8">Cell membrane</location>
        <topology evidence="1 8">Multi-pass membrane protein</topology>
    </subcellularLocation>
</comment>
<keyword evidence="4" id="KW-1003">Cell membrane</keyword>
<evidence type="ECO:0000256" key="6">
    <source>
        <dbReference type="ARBA" id="ARBA00022989"/>
    </source>
</evidence>
<evidence type="ECO:0000313" key="11">
    <source>
        <dbReference type="Proteomes" id="UP000199657"/>
    </source>
</evidence>
<dbReference type="PANTHER" id="PTHR42929:SF1">
    <property type="entry name" value="INNER MEMBRANE ABC TRANSPORTER PERMEASE PROTEIN YDCU-RELATED"/>
    <property type="match status" value="1"/>
</dbReference>
<dbReference type="Pfam" id="PF00528">
    <property type="entry name" value="BPD_transp_1"/>
    <property type="match status" value="1"/>
</dbReference>
<dbReference type="CDD" id="cd06261">
    <property type="entry name" value="TM_PBP2"/>
    <property type="match status" value="1"/>
</dbReference>